<dbReference type="EMBL" id="JARRAF010000011">
    <property type="protein sequence ID" value="MDK2124576.1"/>
    <property type="molecule type" value="Genomic_DNA"/>
</dbReference>
<sequence>MKKLTPSKKNEFPMNARPEWAISLIGFFGSTAVALLFGGMLTGNTCLFIKLGVGALGITFILFGVFALCFSWTFPIQYSHKSSSRKTDPLFWYTICLGSILTGVMCLMPALGLTAEMAKMCG</sequence>
<accession>A0ABT7DWY4</accession>
<feature type="transmembrane region" description="Helical" evidence="1">
    <location>
        <begin position="90"/>
        <end position="111"/>
    </location>
</feature>
<keyword evidence="1" id="KW-0812">Transmembrane</keyword>
<dbReference type="Proteomes" id="UP001172778">
    <property type="component" value="Unassembled WGS sequence"/>
</dbReference>
<feature type="transmembrane region" description="Helical" evidence="1">
    <location>
        <begin position="47"/>
        <end position="70"/>
    </location>
</feature>
<gene>
    <name evidence="2" type="ORF">PZA18_10990</name>
</gene>
<evidence type="ECO:0000313" key="2">
    <source>
        <dbReference type="EMBL" id="MDK2124576.1"/>
    </source>
</evidence>
<reference evidence="2" key="1">
    <citation type="submission" date="2023-03" db="EMBL/GenBank/DDBJ databases">
        <title>Chitinimonas shenzhenensis gen. nov., sp. nov., a novel member of family Burkholderiaceae isolated from activated sludge collected in Shen Zhen, China.</title>
        <authorList>
            <person name="Wang X."/>
        </authorList>
    </citation>
    <scope>NUCLEOTIDE SEQUENCE</scope>
    <source>
        <strain evidence="2">DQS-5</strain>
    </source>
</reference>
<dbReference type="RefSeq" id="WP_284100889.1">
    <property type="nucleotide sequence ID" value="NZ_JARRAF010000011.1"/>
</dbReference>
<keyword evidence="3" id="KW-1185">Reference proteome</keyword>
<feature type="transmembrane region" description="Helical" evidence="1">
    <location>
        <begin position="20"/>
        <end position="41"/>
    </location>
</feature>
<evidence type="ECO:0000313" key="3">
    <source>
        <dbReference type="Proteomes" id="UP001172778"/>
    </source>
</evidence>
<evidence type="ECO:0000256" key="1">
    <source>
        <dbReference type="SAM" id="Phobius"/>
    </source>
</evidence>
<keyword evidence="1" id="KW-0472">Membrane</keyword>
<keyword evidence="1" id="KW-1133">Transmembrane helix</keyword>
<comment type="caution">
    <text evidence="2">The sequence shown here is derived from an EMBL/GenBank/DDBJ whole genome shotgun (WGS) entry which is preliminary data.</text>
</comment>
<organism evidence="2 3">
    <name type="scientific">Parachitinimonas caeni</name>
    <dbReference type="NCBI Taxonomy" id="3031301"/>
    <lineage>
        <taxon>Bacteria</taxon>
        <taxon>Pseudomonadati</taxon>
        <taxon>Pseudomonadota</taxon>
        <taxon>Betaproteobacteria</taxon>
        <taxon>Neisseriales</taxon>
        <taxon>Chitinibacteraceae</taxon>
        <taxon>Parachitinimonas</taxon>
    </lineage>
</organism>
<protein>
    <submittedName>
        <fullName evidence="2">Uncharacterized protein</fullName>
    </submittedName>
</protein>
<proteinExistence type="predicted"/>
<name>A0ABT7DWY4_9NEIS</name>